<dbReference type="AlphaFoldDB" id="B1G475"/>
<sequence length="42" mass="4655">MAVDRDLKIASVEFRVGGLPGFLHNKEVMHSQLFAGTCFLYG</sequence>
<name>B1G475_PARG4</name>
<protein>
    <submittedName>
        <fullName evidence="1">Uncharacterized protein</fullName>
    </submittedName>
</protein>
<accession>B1G475</accession>
<evidence type="ECO:0000313" key="2">
    <source>
        <dbReference type="Proteomes" id="UP000005045"/>
    </source>
</evidence>
<keyword evidence="2" id="KW-1185">Reference proteome</keyword>
<proteinExistence type="predicted"/>
<dbReference type="EMBL" id="ABLD01000013">
    <property type="protein sequence ID" value="EDT09088.1"/>
    <property type="molecule type" value="Genomic_DNA"/>
</dbReference>
<reference evidence="1 2" key="1">
    <citation type="submission" date="2008-03" db="EMBL/GenBank/DDBJ databases">
        <title>Sequencing of the draft genome and assembly of Burkholderia graminis C4D1M.</title>
        <authorList>
            <consortium name="US DOE Joint Genome Institute (JGI-PGF)"/>
            <person name="Copeland A."/>
            <person name="Lucas S."/>
            <person name="Lapidus A."/>
            <person name="Glavina del Rio T."/>
            <person name="Dalin E."/>
            <person name="Tice H."/>
            <person name="Bruce D."/>
            <person name="Goodwin L."/>
            <person name="Pitluck S."/>
            <person name="Larimer F."/>
            <person name="Land M.L."/>
            <person name="Hauser L."/>
            <person name="Tiedje J."/>
            <person name="Richardson P."/>
        </authorList>
    </citation>
    <scope>NUCLEOTIDE SEQUENCE [LARGE SCALE GENOMIC DNA]</scope>
    <source>
        <strain evidence="2">ATCC 700544 / DSM 17151 / LMG 18924 / NCIMB 13744 / C4D1M</strain>
    </source>
</reference>
<gene>
    <name evidence="1" type="ORF">BgramDRAFT_4140</name>
</gene>
<organism evidence="1 2">
    <name type="scientific">Paraburkholderia graminis (strain ATCC 700544 / DSM 17151 / LMG 18924 / NCIMB 13744 / C4D1M)</name>
    <dbReference type="NCBI Taxonomy" id="396598"/>
    <lineage>
        <taxon>Bacteria</taxon>
        <taxon>Pseudomonadati</taxon>
        <taxon>Pseudomonadota</taxon>
        <taxon>Betaproteobacteria</taxon>
        <taxon>Burkholderiales</taxon>
        <taxon>Burkholderiaceae</taxon>
        <taxon>Paraburkholderia</taxon>
    </lineage>
</organism>
<evidence type="ECO:0000313" key="1">
    <source>
        <dbReference type="EMBL" id="EDT09088.1"/>
    </source>
</evidence>
<dbReference type="Proteomes" id="UP000005045">
    <property type="component" value="Unassembled WGS sequence"/>
</dbReference>
<comment type="caution">
    <text evidence="1">The sequence shown here is derived from an EMBL/GenBank/DDBJ whole genome shotgun (WGS) entry which is preliminary data.</text>
</comment>